<evidence type="ECO:0000313" key="5">
    <source>
        <dbReference type="EMBL" id="SCG77375.1"/>
    </source>
</evidence>
<dbReference type="Proteomes" id="UP000199360">
    <property type="component" value="Unassembled WGS sequence"/>
</dbReference>
<dbReference type="UniPathway" id="UPA00254">
    <property type="reaction ID" value="UER00364"/>
</dbReference>
<comment type="pathway">
    <text evidence="3">Amino-acid degradation; L-arginine degradation via ADI pathway; carbamoyl phosphate from L-arginine: step 1/2.</text>
</comment>
<proteinExistence type="inferred from homology"/>
<dbReference type="GO" id="GO:0005737">
    <property type="term" value="C:cytoplasm"/>
    <property type="evidence" value="ECO:0007669"/>
    <property type="project" value="UniProtKB-SubCell"/>
</dbReference>
<dbReference type="PIRSF" id="PIRSF006356">
    <property type="entry name" value="Arg_deiminase"/>
    <property type="match status" value="1"/>
</dbReference>
<keyword evidence="3" id="KW-0056">Arginine metabolism</keyword>
<feature type="active site" description="Amidino-cysteine intermediate" evidence="3 4">
    <location>
        <position position="406"/>
    </location>
</feature>
<dbReference type="EC" id="3.5.3.6" evidence="3"/>
<dbReference type="EMBL" id="FMDM01000018">
    <property type="protein sequence ID" value="SCG77375.1"/>
    <property type="molecule type" value="Genomic_DNA"/>
</dbReference>
<dbReference type="Gene3D" id="1.10.3930.10">
    <property type="entry name" value="Arginine deiminase"/>
    <property type="match status" value="1"/>
</dbReference>
<comment type="similarity">
    <text evidence="1 3">Belongs to the arginine deiminase family.</text>
</comment>
<dbReference type="Pfam" id="PF02274">
    <property type="entry name" value="ADI"/>
    <property type="match status" value="1"/>
</dbReference>
<comment type="catalytic activity">
    <reaction evidence="3">
        <text>L-arginine + H2O = L-citrulline + NH4(+)</text>
        <dbReference type="Rhea" id="RHEA:19597"/>
        <dbReference type="ChEBI" id="CHEBI:15377"/>
        <dbReference type="ChEBI" id="CHEBI:28938"/>
        <dbReference type="ChEBI" id="CHEBI:32682"/>
        <dbReference type="ChEBI" id="CHEBI:57743"/>
        <dbReference type="EC" id="3.5.3.6"/>
    </reaction>
</comment>
<dbReference type="InterPro" id="IPR003876">
    <property type="entry name" value="Arg_deiminase"/>
</dbReference>
<keyword evidence="6" id="KW-1185">Reference proteome</keyword>
<dbReference type="AlphaFoldDB" id="A0A1C5K3N0"/>
<evidence type="ECO:0000256" key="3">
    <source>
        <dbReference type="HAMAP-Rule" id="MF_00242"/>
    </source>
</evidence>
<accession>A0A1C5K3N0</accession>
<reference evidence="6" key="1">
    <citation type="submission" date="2016-06" db="EMBL/GenBank/DDBJ databases">
        <authorList>
            <person name="Varghese N."/>
            <person name="Submissions Spin"/>
        </authorList>
    </citation>
    <scope>NUCLEOTIDE SEQUENCE [LARGE SCALE GENOMIC DNA]</scope>
    <source>
        <strain evidence="6">DSM 45647</strain>
    </source>
</reference>
<name>A0A1C5K3N0_9ACTN</name>
<comment type="subcellular location">
    <subcellularLocation>
        <location evidence="3">Cytoplasm</location>
    </subcellularLocation>
</comment>
<gene>
    <name evidence="3" type="primary">arcA</name>
    <name evidence="5" type="ORF">GA0070213_11835</name>
</gene>
<dbReference type="PANTHER" id="PTHR47271">
    <property type="entry name" value="ARGININE DEIMINASE"/>
    <property type="match status" value="1"/>
</dbReference>
<keyword evidence="2 3" id="KW-0378">Hydrolase</keyword>
<dbReference type="GO" id="GO:0016990">
    <property type="term" value="F:arginine deiminase activity"/>
    <property type="evidence" value="ECO:0007669"/>
    <property type="project" value="UniProtKB-UniRule"/>
</dbReference>
<evidence type="ECO:0000256" key="2">
    <source>
        <dbReference type="ARBA" id="ARBA00022801"/>
    </source>
</evidence>
<dbReference type="OrthoDB" id="9807502at2"/>
<dbReference type="HAMAP" id="MF_00242">
    <property type="entry name" value="Arg_deiminase"/>
    <property type="match status" value="1"/>
</dbReference>
<dbReference type="PRINTS" id="PR01466">
    <property type="entry name" value="ARGDEIMINASE"/>
</dbReference>
<dbReference type="SUPFAM" id="SSF55909">
    <property type="entry name" value="Pentein"/>
    <property type="match status" value="1"/>
</dbReference>
<dbReference type="PANTHER" id="PTHR47271:SF2">
    <property type="entry name" value="ARGININE DEIMINASE"/>
    <property type="match status" value="1"/>
</dbReference>
<dbReference type="Gene3D" id="3.75.10.10">
    <property type="entry name" value="L-arginine/glycine Amidinotransferase, Chain A"/>
    <property type="match status" value="1"/>
</dbReference>
<keyword evidence="3" id="KW-0963">Cytoplasm</keyword>
<dbReference type="GO" id="GO:0019546">
    <property type="term" value="P:L-arginine deiminase pathway"/>
    <property type="evidence" value="ECO:0007669"/>
    <property type="project" value="TreeGrafter"/>
</dbReference>
<protein>
    <recommendedName>
        <fullName evidence="3">Arginine deiminase</fullName>
        <shortName evidence="3">ADI</shortName>
        <ecNumber evidence="3">3.5.3.6</ecNumber>
    </recommendedName>
    <alternativeName>
        <fullName evidence="3">Arginine dihydrolase</fullName>
        <shortName evidence="3">AD</shortName>
    </alternativeName>
</protein>
<evidence type="ECO:0000256" key="4">
    <source>
        <dbReference type="PIRSR" id="PIRSR006356-1"/>
    </source>
</evidence>
<dbReference type="RefSeq" id="WP_091070805.1">
    <property type="nucleotide sequence ID" value="NZ_FMDM01000018.1"/>
</dbReference>
<evidence type="ECO:0000313" key="6">
    <source>
        <dbReference type="Proteomes" id="UP000199360"/>
    </source>
</evidence>
<dbReference type="NCBIfam" id="NF002381">
    <property type="entry name" value="PRK01388.1"/>
    <property type="match status" value="1"/>
</dbReference>
<sequence>MTGTTTDQKSTFEVGSEVGALREVIVHRPGLEIERLTPGNAGELLFDDVLWASRARSEHDAFVEALRQRDVTVHLFGELLAEALSTPDGRTFALDRTVTADHLGAGLAREVRALFDDADPATLAEYLVGGVTKADLSPLARPSLTWQALGVDDFVLAPLPNTLFQRDNSAWIGAGVTVNPMARAARRRESINTRTVYRYHPLFREAEFPVYHGDDDADHGSATLEGGDIHVIAPDVVLVGMGERSTPAGVETLARRLFATGQARLVVAVELPRTRSAMHLDTVLTMVDRDTFVLYPYVDWAEVRCWRLTPGSDPDDLDVDGSRGVPAALAQALDTGSVRVLTAEADRLTAQREQWDDANNFLAVAPGVVVGYDRNVVTNTMLRRNGVDVITLAGSELGRGRGGARCMSCPVRRQPL</sequence>
<organism evidence="5 6">
    <name type="scientific">Micromonospora humi</name>
    <dbReference type="NCBI Taxonomy" id="745366"/>
    <lineage>
        <taxon>Bacteria</taxon>
        <taxon>Bacillati</taxon>
        <taxon>Actinomycetota</taxon>
        <taxon>Actinomycetes</taxon>
        <taxon>Micromonosporales</taxon>
        <taxon>Micromonosporaceae</taxon>
        <taxon>Micromonospora</taxon>
    </lineage>
</organism>
<dbReference type="STRING" id="745366.GA0070213_11835"/>
<evidence type="ECO:0000256" key="1">
    <source>
        <dbReference type="ARBA" id="ARBA00010206"/>
    </source>
</evidence>